<organism evidence="1 2">
    <name type="scientific">Massilia phyllostachyos</name>
    <dbReference type="NCBI Taxonomy" id="2898585"/>
    <lineage>
        <taxon>Bacteria</taxon>
        <taxon>Pseudomonadati</taxon>
        <taxon>Pseudomonadota</taxon>
        <taxon>Betaproteobacteria</taxon>
        <taxon>Burkholderiales</taxon>
        <taxon>Oxalobacteraceae</taxon>
        <taxon>Telluria group</taxon>
        <taxon>Massilia</taxon>
    </lineage>
</organism>
<evidence type="ECO:0000313" key="1">
    <source>
        <dbReference type="EMBL" id="MCD2519700.1"/>
    </source>
</evidence>
<feature type="non-terminal residue" evidence="1">
    <location>
        <position position="110"/>
    </location>
</feature>
<proteinExistence type="predicted"/>
<keyword evidence="2" id="KW-1185">Reference proteome</keyword>
<dbReference type="EMBL" id="JAJNOC010000025">
    <property type="protein sequence ID" value="MCD2519700.1"/>
    <property type="molecule type" value="Genomic_DNA"/>
</dbReference>
<reference evidence="1" key="1">
    <citation type="submission" date="2021-11" db="EMBL/GenBank/DDBJ databases">
        <title>The complete genome of Massilia sp sp. G4R7.</title>
        <authorList>
            <person name="Liu L."/>
            <person name="Yue J."/>
            <person name="Yuan J."/>
            <person name="Yang F."/>
            <person name="Li L."/>
        </authorList>
    </citation>
    <scope>NUCLEOTIDE SEQUENCE</scope>
    <source>
        <strain evidence="1">G4R7</strain>
    </source>
</reference>
<comment type="caution">
    <text evidence="1">The sequence shown here is derived from an EMBL/GenBank/DDBJ whole genome shotgun (WGS) entry which is preliminary data.</text>
</comment>
<sequence>MASNAALVGHLAGGAAIPLQLDVKARHPDGSVRHAVISAVLPALGAKQTVAMTLDRGAAGAAGAAGATTAGNVASLLGAGFSTSFNATINGVRYTASADELLKAAAPKAW</sequence>
<protein>
    <submittedName>
        <fullName evidence="1">Uncharacterized protein</fullName>
    </submittedName>
</protein>
<evidence type="ECO:0000313" key="2">
    <source>
        <dbReference type="Proteomes" id="UP001179361"/>
    </source>
</evidence>
<dbReference type="Proteomes" id="UP001179361">
    <property type="component" value="Unassembled WGS sequence"/>
</dbReference>
<accession>A0ABS8QD96</accession>
<gene>
    <name evidence="1" type="ORF">LQ564_25685</name>
</gene>
<name>A0ABS8QD96_9BURK</name>